<evidence type="ECO:0000259" key="2">
    <source>
        <dbReference type="Pfam" id="PF04773"/>
    </source>
</evidence>
<feature type="domain" description="FecR protein" evidence="2">
    <location>
        <begin position="134"/>
        <end position="223"/>
    </location>
</feature>
<dbReference type="PIRSF" id="PIRSF018266">
    <property type="entry name" value="FecR"/>
    <property type="match status" value="1"/>
</dbReference>
<keyword evidence="1" id="KW-0812">Transmembrane</keyword>
<dbReference type="InterPro" id="IPR006860">
    <property type="entry name" value="FecR"/>
</dbReference>
<dbReference type="InterPro" id="IPR012373">
    <property type="entry name" value="Ferrdict_sens_TM"/>
</dbReference>
<dbReference type="Gene3D" id="3.55.50.30">
    <property type="match status" value="1"/>
</dbReference>
<dbReference type="GO" id="GO:0016989">
    <property type="term" value="F:sigma factor antagonist activity"/>
    <property type="evidence" value="ECO:0007669"/>
    <property type="project" value="TreeGrafter"/>
</dbReference>
<feature type="transmembrane region" description="Helical" evidence="1">
    <location>
        <begin position="93"/>
        <end position="115"/>
    </location>
</feature>
<organism evidence="4 5">
    <name type="scientific">Adhaeribacter rhizoryzae</name>
    <dbReference type="NCBI Taxonomy" id="2607907"/>
    <lineage>
        <taxon>Bacteria</taxon>
        <taxon>Pseudomonadati</taxon>
        <taxon>Bacteroidota</taxon>
        <taxon>Cytophagia</taxon>
        <taxon>Cytophagales</taxon>
        <taxon>Hymenobacteraceae</taxon>
        <taxon>Adhaeribacter</taxon>
    </lineage>
</organism>
<protein>
    <submittedName>
        <fullName evidence="4">FecR family protein</fullName>
    </submittedName>
</protein>
<sequence>MRKDISSELIKKYLAGNCSETEKRTVDEWFASFEQAEDFISDLPDNEQERLKSNLLSQIKRNIQEAGFNQVATPEAKVLKLPSTNKLNKAAFYAYKIAAVLVLTCGLAFIGYKYWAEQKFSSTVTAATVFNNNQKQIKKIMLPDGSKIWLQENSSLAVADNFGQISRAVTLTGEAFFEVAKDTNRPFEIKTNGVITRVLGTSFNIKAYEKDPNVEVQVVTGKVSVFKTESLDAKSNAAENAEDATKAVVLVPNQKATFVKSTHNLVKNKVAAHELKTVFSKASLSFENTAIGQAIQMLNARFNANIKLSNEDLNNCSIYGDFTDQNLPEILEVICSSIEAEYSLYKDEIIITGAGCPLNKPLP</sequence>
<dbReference type="AlphaFoldDB" id="A0A5M6DGT8"/>
<evidence type="ECO:0000259" key="3">
    <source>
        <dbReference type="Pfam" id="PF16344"/>
    </source>
</evidence>
<gene>
    <name evidence="4" type="ORF">F0145_10550</name>
</gene>
<reference evidence="4 5" key="1">
    <citation type="submission" date="2019-09" db="EMBL/GenBank/DDBJ databases">
        <title>Genome sequence and assembly of Adhaeribacter sp.</title>
        <authorList>
            <person name="Chhetri G."/>
        </authorList>
    </citation>
    <scope>NUCLEOTIDE SEQUENCE [LARGE SCALE GENOMIC DNA]</scope>
    <source>
        <strain evidence="4 5">DK36</strain>
    </source>
</reference>
<dbReference type="Pfam" id="PF04773">
    <property type="entry name" value="FecR"/>
    <property type="match status" value="1"/>
</dbReference>
<feature type="domain" description="Protein FecR C-terminal" evidence="3">
    <location>
        <begin position="284"/>
        <end position="351"/>
    </location>
</feature>
<dbReference type="InterPro" id="IPR032508">
    <property type="entry name" value="FecR_C"/>
</dbReference>
<dbReference type="PANTHER" id="PTHR30273:SF2">
    <property type="entry name" value="PROTEIN FECR"/>
    <property type="match status" value="1"/>
</dbReference>
<evidence type="ECO:0000256" key="1">
    <source>
        <dbReference type="SAM" id="Phobius"/>
    </source>
</evidence>
<dbReference type="EMBL" id="VWSF01000006">
    <property type="protein sequence ID" value="KAA5546767.1"/>
    <property type="molecule type" value="Genomic_DNA"/>
</dbReference>
<dbReference type="RefSeq" id="WP_150088368.1">
    <property type="nucleotide sequence ID" value="NZ_VWSF01000006.1"/>
</dbReference>
<evidence type="ECO:0000313" key="5">
    <source>
        <dbReference type="Proteomes" id="UP000323426"/>
    </source>
</evidence>
<dbReference type="Proteomes" id="UP000323426">
    <property type="component" value="Unassembled WGS sequence"/>
</dbReference>
<name>A0A5M6DGT8_9BACT</name>
<evidence type="ECO:0000313" key="4">
    <source>
        <dbReference type="EMBL" id="KAA5546767.1"/>
    </source>
</evidence>
<proteinExistence type="predicted"/>
<comment type="caution">
    <text evidence="4">The sequence shown here is derived from an EMBL/GenBank/DDBJ whole genome shotgun (WGS) entry which is preliminary data.</text>
</comment>
<keyword evidence="1" id="KW-1133">Transmembrane helix</keyword>
<dbReference type="Gene3D" id="2.60.120.1440">
    <property type="match status" value="1"/>
</dbReference>
<dbReference type="PANTHER" id="PTHR30273">
    <property type="entry name" value="PERIPLASMIC SIGNAL SENSOR AND SIGMA FACTOR ACTIVATOR FECR-RELATED"/>
    <property type="match status" value="1"/>
</dbReference>
<keyword evidence="1" id="KW-0472">Membrane</keyword>
<dbReference type="Pfam" id="PF16344">
    <property type="entry name" value="FecR_C"/>
    <property type="match status" value="1"/>
</dbReference>
<accession>A0A5M6DGT8</accession>
<keyword evidence="5" id="KW-1185">Reference proteome</keyword>